<dbReference type="InterPro" id="IPR036271">
    <property type="entry name" value="Tet_transcr_reg_TetR-rel_C_sf"/>
</dbReference>
<dbReference type="Pfam" id="PF00440">
    <property type="entry name" value="TetR_N"/>
    <property type="match status" value="1"/>
</dbReference>
<evidence type="ECO:0000256" key="5">
    <source>
        <dbReference type="SAM" id="MobiDB-lite"/>
    </source>
</evidence>
<dbReference type="PRINTS" id="PR00455">
    <property type="entry name" value="HTHTETR"/>
</dbReference>
<dbReference type="RefSeq" id="WP_380052680.1">
    <property type="nucleotide sequence ID" value="NZ_JBHLTC010000035.1"/>
</dbReference>
<keyword evidence="3" id="KW-0804">Transcription</keyword>
<name>A0ABV6QSQ6_9ACTN</name>
<evidence type="ECO:0000256" key="1">
    <source>
        <dbReference type="ARBA" id="ARBA00023015"/>
    </source>
</evidence>
<keyword evidence="1" id="KW-0805">Transcription regulation</keyword>
<feature type="region of interest" description="Disordered" evidence="5">
    <location>
        <begin position="1"/>
        <end position="41"/>
    </location>
</feature>
<evidence type="ECO:0000313" key="7">
    <source>
        <dbReference type="EMBL" id="MFC0627665.1"/>
    </source>
</evidence>
<dbReference type="EMBL" id="JBHLTC010000035">
    <property type="protein sequence ID" value="MFC0627665.1"/>
    <property type="molecule type" value="Genomic_DNA"/>
</dbReference>
<dbReference type="InterPro" id="IPR049445">
    <property type="entry name" value="TetR_SbtR-like_C"/>
</dbReference>
<keyword evidence="8" id="KW-1185">Reference proteome</keyword>
<proteinExistence type="predicted"/>
<feature type="compositionally biased region" description="Low complexity" evidence="5">
    <location>
        <begin position="8"/>
        <end position="28"/>
    </location>
</feature>
<feature type="DNA-binding region" description="H-T-H motif" evidence="4">
    <location>
        <begin position="79"/>
        <end position="98"/>
    </location>
</feature>
<dbReference type="InterPro" id="IPR009057">
    <property type="entry name" value="Homeodomain-like_sf"/>
</dbReference>
<keyword evidence="2 4" id="KW-0238">DNA-binding</keyword>
<dbReference type="PANTHER" id="PTHR30055:SF234">
    <property type="entry name" value="HTH-TYPE TRANSCRIPTIONAL REGULATOR BETI"/>
    <property type="match status" value="1"/>
</dbReference>
<evidence type="ECO:0000256" key="4">
    <source>
        <dbReference type="PROSITE-ProRule" id="PRU00335"/>
    </source>
</evidence>
<evidence type="ECO:0000313" key="8">
    <source>
        <dbReference type="Proteomes" id="UP001589890"/>
    </source>
</evidence>
<reference evidence="7 8" key="1">
    <citation type="submission" date="2024-09" db="EMBL/GenBank/DDBJ databases">
        <authorList>
            <person name="Sun Q."/>
            <person name="Mori K."/>
        </authorList>
    </citation>
    <scope>NUCLEOTIDE SEQUENCE [LARGE SCALE GENOMIC DNA]</scope>
    <source>
        <strain evidence="7 8">CGMCC 1.15906</strain>
    </source>
</reference>
<feature type="domain" description="HTH tetR-type" evidence="6">
    <location>
        <begin position="57"/>
        <end position="116"/>
    </location>
</feature>
<gene>
    <name evidence="7" type="ORF">ACFFGN_26565</name>
</gene>
<dbReference type="PANTHER" id="PTHR30055">
    <property type="entry name" value="HTH-TYPE TRANSCRIPTIONAL REGULATOR RUTR"/>
    <property type="match status" value="1"/>
</dbReference>
<comment type="caution">
    <text evidence="7">The sequence shown here is derived from an EMBL/GenBank/DDBJ whole genome shotgun (WGS) entry which is preliminary data.</text>
</comment>
<dbReference type="SUPFAM" id="SSF46689">
    <property type="entry name" value="Homeodomain-like"/>
    <property type="match status" value="1"/>
</dbReference>
<organism evidence="7 8">
    <name type="scientific">Kribbella deserti</name>
    <dbReference type="NCBI Taxonomy" id="1926257"/>
    <lineage>
        <taxon>Bacteria</taxon>
        <taxon>Bacillati</taxon>
        <taxon>Actinomycetota</taxon>
        <taxon>Actinomycetes</taxon>
        <taxon>Propionibacteriales</taxon>
        <taxon>Kribbellaceae</taxon>
        <taxon>Kribbella</taxon>
    </lineage>
</organism>
<dbReference type="Proteomes" id="UP001589890">
    <property type="component" value="Unassembled WGS sequence"/>
</dbReference>
<evidence type="ECO:0000256" key="2">
    <source>
        <dbReference type="ARBA" id="ARBA00023125"/>
    </source>
</evidence>
<dbReference type="PROSITE" id="PS50977">
    <property type="entry name" value="HTH_TETR_2"/>
    <property type="match status" value="1"/>
</dbReference>
<dbReference type="Pfam" id="PF21597">
    <property type="entry name" value="TetR_C_43"/>
    <property type="match status" value="1"/>
</dbReference>
<dbReference type="Gene3D" id="1.10.357.10">
    <property type="entry name" value="Tetracycline Repressor, domain 2"/>
    <property type="match status" value="1"/>
</dbReference>
<dbReference type="SUPFAM" id="SSF48498">
    <property type="entry name" value="Tetracyclin repressor-like, C-terminal domain"/>
    <property type="match status" value="1"/>
</dbReference>
<dbReference type="InterPro" id="IPR050109">
    <property type="entry name" value="HTH-type_TetR-like_transc_reg"/>
</dbReference>
<evidence type="ECO:0000259" key="6">
    <source>
        <dbReference type="PROSITE" id="PS50977"/>
    </source>
</evidence>
<accession>A0ABV6QSQ6</accession>
<evidence type="ECO:0000256" key="3">
    <source>
        <dbReference type="ARBA" id="ARBA00023163"/>
    </source>
</evidence>
<dbReference type="InterPro" id="IPR001647">
    <property type="entry name" value="HTH_TetR"/>
</dbReference>
<sequence>MRAPNDLQPPAEATPTPPAEAQASTAQACGTGPVGESASSARAIPVTCARPTRADAARNYDLLVTAAREAFADHGTSTSLEEIARRAGVGIGTLYRRFPTRTALLEAVYVDEIQSVCDRAYGFSEELPPFEALSAWLHSLASYAASKHTLASELMDALGKDSEFFKACKVNLRDAADLLFGNAKQAGMVRDDVQAMDVLRLISATHDTDADQAARLINIILAGLRPQPN</sequence>
<protein>
    <submittedName>
        <fullName evidence="7">TetR/AcrR family transcriptional regulator</fullName>
    </submittedName>
</protein>